<accession>A0A0B1ZRG4</accession>
<evidence type="ECO:0000313" key="2">
    <source>
        <dbReference type="Proteomes" id="UP000031057"/>
    </source>
</evidence>
<comment type="caution">
    <text evidence="1">The sequence shown here is derived from an EMBL/GenBank/DDBJ whole genome shotgun (WGS) entry which is preliminary data.</text>
</comment>
<dbReference type="Proteomes" id="UP000031057">
    <property type="component" value="Unassembled WGS sequence"/>
</dbReference>
<dbReference type="STRING" id="1348853.LK12_02065"/>
<keyword evidence="2" id="KW-1185">Reference proteome</keyword>
<dbReference type="OrthoDB" id="7605440at2"/>
<dbReference type="EMBL" id="JTDI01000001">
    <property type="protein sequence ID" value="KHK93151.1"/>
    <property type="molecule type" value="Genomic_DNA"/>
</dbReference>
<organism evidence="1 2">
    <name type="scientific">Novosphingobium malaysiense</name>
    <dbReference type="NCBI Taxonomy" id="1348853"/>
    <lineage>
        <taxon>Bacteria</taxon>
        <taxon>Pseudomonadati</taxon>
        <taxon>Pseudomonadota</taxon>
        <taxon>Alphaproteobacteria</taxon>
        <taxon>Sphingomonadales</taxon>
        <taxon>Sphingomonadaceae</taxon>
        <taxon>Novosphingobium</taxon>
    </lineage>
</organism>
<gene>
    <name evidence="1" type="ORF">LK12_02065</name>
</gene>
<evidence type="ECO:0008006" key="3">
    <source>
        <dbReference type="Google" id="ProtNLM"/>
    </source>
</evidence>
<dbReference type="PROSITE" id="PS51257">
    <property type="entry name" value="PROKAR_LIPOPROTEIN"/>
    <property type="match status" value="1"/>
</dbReference>
<sequence>MQRNRIGTIVLIAAIAGCSPQDHLKPAPQPLPYIAIEKPSPPGQTRIMLTARIRGRFVIDDECVRIKAGKSLFTPIFYDGTRIDRDTEGLFVQDAETAIRFRNGDRFVGGGGEMPADHLKELRLASSPIPQACQGKMGTINPGLQRAQR</sequence>
<proteinExistence type="predicted"/>
<dbReference type="AlphaFoldDB" id="A0A0B1ZRG4"/>
<protein>
    <recommendedName>
        <fullName evidence="3">Lipoprotein</fullName>
    </recommendedName>
</protein>
<name>A0A0B1ZRG4_9SPHN</name>
<evidence type="ECO:0000313" key="1">
    <source>
        <dbReference type="EMBL" id="KHK93151.1"/>
    </source>
</evidence>
<dbReference type="RefSeq" id="WP_039278652.1">
    <property type="nucleotide sequence ID" value="NZ_JTDI01000001.1"/>
</dbReference>
<reference evidence="1 2" key="1">
    <citation type="submission" date="2014-10" db="EMBL/GenBank/DDBJ databases">
        <title>Genome sequence of Novosphingobium malaysiense MUSC 273(T).</title>
        <authorList>
            <person name="Lee L.-H."/>
        </authorList>
    </citation>
    <scope>NUCLEOTIDE SEQUENCE [LARGE SCALE GENOMIC DNA]</scope>
    <source>
        <strain evidence="1 2">MUSC 273</strain>
    </source>
</reference>